<accession>A0A1G9TWI7</accession>
<dbReference type="Proteomes" id="UP000183376">
    <property type="component" value="Chromosome I"/>
</dbReference>
<dbReference type="STRING" id="211114.SAMN04489726_2015"/>
<name>A0A1G9TWI7_ALLAB</name>
<sequence length="164" mass="18802">MDVTAQWVRTTWTKQSRGGEEAARRNALPVAFTLPETTRPLVHTVTQREWDHDFEPQFSVLHGPPSRDEVQLREADGLLRIMLLPRGTPGAIRRRPPAVRLRPGEWVRWQITYRRASFSGTGPWYYSLETLNLAFGPVSTKDVFLGLPPLHVDERAQLTTYRDG</sequence>
<dbReference type="RefSeq" id="WP_030433450.1">
    <property type="nucleotide sequence ID" value="NZ_JOEF01000043.1"/>
</dbReference>
<proteinExistence type="predicted"/>
<dbReference type="AlphaFoldDB" id="A0A1G9TWI7"/>
<dbReference type="OrthoDB" id="3295282at2"/>
<organism evidence="1 2">
    <name type="scientific">Allokutzneria albata</name>
    <name type="common">Kibdelosporangium albatum</name>
    <dbReference type="NCBI Taxonomy" id="211114"/>
    <lineage>
        <taxon>Bacteria</taxon>
        <taxon>Bacillati</taxon>
        <taxon>Actinomycetota</taxon>
        <taxon>Actinomycetes</taxon>
        <taxon>Pseudonocardiales</taxon>
        <taxon>Pseudonocardiaceae</taxon>
        <taxon>Allokutzneria</taxon>
    </lineage>
</organism>
<dbReference type="eggNOG" id="ENOG5032AIX">
    <property type="taxonomic scope" value="Bacteria"/>
</dbReference>
<reference evidence="1 2" key="1">
    <citation type="submission" date="2016-10" db="EMBL/GenBank/DDBJ databases">
        <authorList>
            <person name="de Groot N.N."/>
        </authorList>
    </citation>
    <scope>NUCLEOTIDE SEQUENCE [LARGE SCALE GENOMIC DNA]</scope>
    <source>
        <strain evidence="1 2">DSM 44149</strain>
    </source>
</reference>
<dbReference type="EMBL" id="LT629701">
    <property type="protein sequence ID" value="SDM51625.1"/>
    <property type="molecule type" value="Genomic_DNA"/>
</dbReference>
<evidence type="ECO:0000313" key="1">
    <source>
        <dbReference type="EMBL" id="SDM51625.1"/>
    </source>
</evidence>
<evidence type="ECO:0000313" key="2">
    <source>
        <dbReference type="Proteomes" id="UP000183376"/>
    </source>
</evidence>
<keyword evidence="2" id="KW-1185">Reference proteome</keyword>
<protein>
    <submittedName>
        <fullName evidence="1">Uncharacterized protein</fullName>
    </submittedName>
</protein>
<gene>
    <name evidence="1" type="ORF">SAMN04489726_2015</name>
</gene>